<dbReference type="Proteomes" id="UP000026960">
    <property type="component" value="Chromosome 6"/>
</dbReference>
<organism evidence="5">
    <name type="scientific">Oryza barthii</name>
    <dbReference type="NCBI Taxonomy" id="65489"/>
    <lineage>
        <taxon>Eukaryota</taxon>
        <taxon>Viridiplantae</taxon>
        <taxon>Streptophyta</taxon>
        <taxon>Embryophyta</taxon>
        <taxon>Tracheophyta</taxon>
        <taxon>Spermatophyta</taxon>
        <taxon>Magnoliopsida</taxon>
        <taxon>Liliopsida</taxon>
        <taxon>Poales</taxon>
        <taxon>Poaceae</taxon>
        <taxon>BOP clade</taxon>
        <taxon>Oryzoideae</taxon>
        <taxon>Oryzeae</taxon>
        <taxon>Oryzinae</taxon>
        <taxon>Oryza</taxon>
    </lineage>
</organism>
<protein>
    <recommendedName>
        <fullName evidence="4">Leucine-rich repeat-containing N-terminal plant-type domain-containing protein</fullName>
    </recommendedName>
</protein>
<evidence type="ECO:0000256" key="2">
    <source>
        <dbReference type="ARBA" id="ARBA00022737"/>
    </source>
</evidence>
<proteinExistence type="predicted"/>
<keyword evidence="1" id="KW-0433">Leucine-rich repeat</keyword>
<evidence type="ECO:0000313" key="5">
    <source>
        <dbReference type="EnsemblPlants" id="OBART06G18410.1"/>
    </source>
</evidence>
<evidence type="ECO:0000259" key="4">
    <source>
        <dbReference type="Pfam" id="PF08263"/>
    </source>
</evidence>
<evidence type="ECO:0000256" key="3">
    <source>
        <dbReference type="SAM" id="SignalP"/>
    </source>
</evidence>
<name>A0A0D3GHU0_9ORYZ</name>
<dbReference type="Gramene" id="OBART06G18410.1">
    <property type="protein sequence ID" value="OBART06G18410.1"/>
    <property type="gene ID" value="OBART06G18410"/>
</dbReference>
<dbReference type="EnsemblPlants" id="OBART06G18410.1">
    <property type="protein sequence ID" value="OBART06G18410.1"/>
    <property type="gene ID" value="OBART06G18410"/>
</dbReference>
<keyword evidence="2" id="KW-0677">Repeat</keyword>
<reference evidence="5" key="1">
    <citation type="journal article" date="2009" name="Rice">
        <title>De Novo Next Generation Sequencing of Plant Genomes.</title>
        <authorList>
            <person name="Rounsley S."/>
            <person name="Marri P.R."/>
            <person name="Yu Y."/>
            <person name="He R."/>
            <person name="Sisneros N."/>
            <person name="Goicoechea J.L."/>
            <person name="Lee S.J."/>
            <person name="Angelova A."/>
            <person name="Kudrna D."/>
            <person name="Luo M."/>
            <person name="Affourtit J."/>
            <person name="Desany B."/>
            <person name="Knight J."/>
            <person name="Niazi F."/>
            <person name="Egholm M."/>
            <person name="Wing R.A."/>
        </authorList>
    </citation>
    <scope>NUCLEOTIDE SEQUENCE [LARGE SCALE GENOMIC DNA]</scope>
    <source>
        <strain evidence="5">cv. IRGC 105608</strain>
    </source>
</reference>
<evidence type="ECO:0000313" key="6">
    <source>
        <dbReference type="Proteomes" id="UP000026960"/>
    </source>
</evidence>
<dbReference type="PaxDb" id="65489-OBART06G18410.1"/>
<dbReference type="HOGENOM" id="CLU_2501502_0_0_1"/>
<dbReference type="STRING" id="65489.A0A0D3GHU0"/>
<keyword evidence="3" id="KW-0732">Signal</keyword>
<evidence type="ECO:0000256" key="1">
    <source>
        <dbReference type="ARBA" id="ARBA00022614"/>
    </source>
</evidence>
<keyword evidence="6" id="KW-1185">Reference proteome</keyword>
<feature type="chain" id="PRO_5002262607" description="Leucine-rich repeat-containing N-terminal plant-type domain-containing protein" evidence="3">
    <location>
        <begin position="26"/>
        <end position="86"/>
    </location>
</feature>
<sequence length="86" mass="9039">MSNTCLLYILIGGVLFQLLAGKCSSQLTAGDCETLVPIRKGVRNPRQLVSWDPAVAAADYCSWVGVMCSSNTSIGQDGGRVVTGMS</sequence>
<reference evidence="5" key="2">
    <citation type="submission" date="2015-03" db="UniProtKB">
        <authorList>
            <consortium name="EnsemblPlants"/>
        </authorList>
    </citation>
    <scope>IDENTIFICATION</scope>
</reference>
<feature type="domain" description="Leucine-rich repeat-containing N-terminal plant-type" evidence="4">
    <location>
        <begin position="31"/>
        <end position="69"/>
    </location>
</feature>
<dbReference type="InterPro" id="IPR013210">
    <property type="entry name" value="LRR_N_plant-typ"/>
</dbReference>
<dbReference type="Pfam" id="PF08263">
    <property type="entry name" value="LRRNT_2"/>
    <property type="match status" value="1"/>
</dbReference>
<dbReference type="AlphaFoldDB" id="A0A0D3GHU0"/>
<feature type="signal peptide" evidence="3">
    <location>
        <begin position="1"/>
        <end position="25"/>
    </location>
</feature>
<accession>A0A0D3GHU0</accession>